<proteinExistence type="predicted"/>
<organism evidence="4">
    <name type="scientific">Oppiella nova</name>
    <dbReference type="NCBI Taxonomy" id="334625"/>
    <lineage>
        <taxon>Eukaryota</taxon>
        <taxon>Metazoa</taxon>
        <taxon>Ecdysozoa</taxon>
        <taxon>Arthropoda</taxon>
        <taxon>Chelicerata</taxon>
        <taxon>Arachnida</taxon>
        <taxon>Acari</taxon>
        <taxon>Acariformes</taxon>
        <taxon>Sarcoptiformes</taxon>
        <taxon>Oribatida</taxon>
        <taxon>Brachypylina</taxon>
        <taxon>Oppioidea</taxon>
        <taxon>Oppiidae</taxon>
        <taxon>Oppiella</taxon>
    </lineage>
</organism>
<accession>A0A7R9LE13</accession>
<dbReference type="EMBL" id="CAJPVJ010000504">
    <property type="protein sequence ID" value="CAG2162695.1"/>
    <property type="molecule type" value="Genomic_DNA"/>
</dbReference>
<keyword evidence="1" id="KW-0805">Transcription regulation</keyword>
<evidence type="ECO:0000256" key="3">
    <source>
        <dbReference type="ARBA" id="ARBA00023170"/>
    </source>
</evidence>
<dbReference type="AlphaFoldDB" id="A0A7R9LE13"/>
<dbReference type="InterPro" id="IPR035500">
    <property type="entry name" value="NHR-like_dom_sf"/>
</dbReference>
<dbReference type="Gene3D" id="1.10.565.10">
    <property type="entry name" value="Retinoid X Receptor"/>
    <property type="match status" value="1"/>
</dbReference>
<reference evidence="4" key="1">
    <citation type="submission" date="2020-11" db="EMBL/GenBank/DDBJ databases">
        <authorList>
            <person name="Tran Van P."/>
        </authorList>
    </citation>
    <scope>NUCLEOTIDE SEQUENCE</scope>
</reference>
<dbReference type="Proteomes" id="UP000728032">
    <property type="component" value="Unassembled WGS sequence"/>
</dbReference>
<keyword evidence="2" id="KW-0804">Transcription</keyword>
<keyword evidence="5" id="KW-1185">Reference proteome</keyword>
<evidence type="ECO:0000256" key="2">
    <source>
        <dbReference type="ARBA" id="ARBA00023163"/>
    </source>
</evidence>
<dbReference type="SUPFAM" id="SSF48508">
    <property type="entry name" value="Nuclear receptor ligand-binding domain"/>
    <property type="match status" value="1"/>
</dbReference>
<keyword evidence="3" id="KW-0675">Receptor</keyword>
<name>A0A7R9LE13_9ACAR</name>
<dbReference type="EMBL" id="OC915329">
    <property type="protein sequence ID" value="CAD7639922.1"/>
    <property type="molecule type" value="Genomic_DNA"/>
</dbReference>
<sequence length="158" mass="18544">MTTINVYTCPDTNNGHRDQFLSVIPIIRPLIDYRNQLNELEGNRLRELLSAATVFSETCIWRTSGELTAIILFNPNRPNLTHRNAVKLQQQQYVHLLRRYLLLKYRDESESCDKCMRLLTSLYDLHALSLNKFKNCLETDPRIAAPYPVTREFHNLCY</sequence>
<gene>
    <name evidence="4" type="ORF">ONB1V03_LOCUS2287</name>
</gene>
<evidence type="ECO:0000313" key="5">
    <source>
        <dbReference type="Proteomes" id="UP000728032"/>
    </source>
</evidence>
<evidence type="ECO:0000256" key="1">
    <source>
        <dbReference type="ARBA" id="ARBA00023015"/>
    </source>
</evidence>
<protein>
    <submittedName>
        <fullName evidence="4">Uncharacterized protein</fullName>
    </submittedName>
</protein>
<evidence type="ECO:0000313" key="4">
    <source>
        <dbReference type="EMBL" id="CAD7639922.1"/>
    </source>
</evidence>